<comment type="caution">
    <text evidence="2">The sequence shown here is derived from an EMBL/GenBank/DDBJ whole genome shotgun (WGS) entry which is preliminary data.</text>
</comment>
<proteinExistence type="predicted"/>
<gene>
    <name evidence="2" type="ORF">EVAR_9391_1</name>
</gene>
<protein>
    <submittedName>
        <fullName evidence="2">Uncharacterized protein</fullName>
    </submittedName>
</protein>
<evidence type="ECO:0000313" key="3">
    <source>
        <dbReference type="Proteomes" id="UP000299102"/>
    </source>
</evidence>
<dbReference type="EMBL" id="BGZK01000160">
    <property type="protein sequence ID" value="GBP24293.1"/>
    <property type="molecule type" value="Genomic_DNA"/>
</dbReference>
<feature type="region of interest" description="Disordered" evidence="1">
    <location>
        <begin position="138"/>
        <end position="158"/>
    </location>
</feature>
<dbReference type="AlphaFoldDB" id="A0A4C1UCS1"/>
<keyword evidence="3" id="KW-1185">Reference proteome</keyword>
<dbReference type="Proteomes" id="UP000299102">
    <property type="component" value="Unassembled WGS sequence"/>
</dbReference>
<accession>A0A4C1UCS1</accession>
<evidence type="ECO:0000313" key="2">
    <source>
        <dbReference type="EMBL" id="GBP24293.1"/>
    </source>
</evidence>
<evidence type="ECO:0000256" key="1">
    <source>
        <dbReference type="SAM" id="MobiDB-lite"/>
    </source>
</evidence>
<sequence length="198" mass="22689">MLGEPAVCTLSPHTVSAPRKRSRSFHTPDTDRYFSYFACFTRVSGLPLTTSFIQIPNPGILFVSLVPWLLQNKHYQPPEQPKDQKIWPSFKCHMNHTSRQKESRRRPDLRRCRLHTPFQRATDSFVEVERVLNENERMSRDQMNSDGPDFDSEPDAGAVLGSEWTADPILGMTAKQINIKKEVEKYILEQPGKVTSGS</sequence>
<reference evidence="2 3" key="1">
    <citation type="journal article" date="2019" name="Commun. Biol.">
        <title>The bagworm genome reveals a unique fibroin gene that provides high tensile strength.</title>
        <authorList>
            <person name="Kono N."/>
            <person name="Nakamura H."/>
            <person name="Ohtoshi R."/>
            <person name="Tomita M."/>
            <person name="Numata K."/>
            <person name="Arakawa K."/>
        </authorList>
    </citation>
    <scope>NUCLEOTIDE SEQUENCE [LARGE SCALE GENOMIC DNA]</scope>
</reference>
<name>A0A4C1UCS1_EUMVA</name>
<organism evidence="2 3">
    <name type="scientific">Eumeta variegata</name>
    <name type="common">Bagworm moth</name>
    <name type="synonym">Eumeta japonica</name>
    <dbReference type="NCBI Taxonomy" id="151549"/>
    <lineage>
        <taxon>Eukaryota</taxon>
        <taxon>Metazoa</taxon>
        <taxon>Ecdysozoa</taxon>
        <taxon>Arthropoda</taxon>
        <taxon>Hexapoda</taxon>
        <taxon>Insecta</taxon>
        <taxon>Pterygota</taxon>
        <taxon>Neoptera</taxon>
        <taxon>Endopterygota</taxon>
        <taxon>Lepidoptera</taxon>
        <taxon>Glossata</taxon>
        <taxon>Ditrysia</taxon>
        <taxon>Tineoidea</taxon>
        <taxon>Psychidae</taxon>
        <taxon>Oiketicinae</taxon>
        <taxon>Eumeta</taxon>
    </lineage>
</organism>